<evidence type="ECO:0000256" key="5">
    <source>
        <dbReference type="ARBA" id="ARBA00023136"/>
    </source>
</evidence>
<dbReference type="Pfam" id="PF06271">
    <property type="entry name" value="RDD"/>
    <property type="match status" value="1"/>
</dbReference>
<evidence type="ECO:0000256" key="6">
    <source>
        <dbReference type="SAM" id="Phobius"/>
    </source>
</evidence>
<dbReference type="PATRIC" id="fig|159743.3.peg.3769"/>
<dbReference type="Proteomes" id="UP000032534">
    <property type="component" value="Unassembled WGS sequence"/>
</dbReference>
<dbReference type="InterPro" id="IPR051791">
    <property type="entry name" value="Pra-immunoreactive"/>
</dbReference>
<feature type="domain" description="RDD" evidence="7">
    <location>
        <begin position="3"/>
        <end position="146"/>
    </location>
</feature>
<proteinExistence type="predicted"/>
<dbReference type="AlphaFoldDB" id="A0A0D7WZN9"/>
<dbReference type="EMBL" id="JTHP01000035">
    <property type="protein sequence ID" value="KJD44424.1"/>
    <property type="molecule type" value="Genomic_DNA"/>
</dbReference>
<evidence type="ECO:0000256" key="4">
    <source>
        <dbReference type="ARBA" id="ARBA00022989"/>
    </source>
</evidence>
<keyword evidence="5 6" id="KW-0472">Membrane</keyword>
<comment type="subcellular location">
    <subcellularLocation>
        <location evidence="1">Cell membrane</location>
        <topology evidence="1">Multi-pass membrane protein</topology>
    </subcellularLocation>
</comment>
<evidence type="ECO:0000256" key="3">
    <source>
        <dbReference type="ARBA" id="ARBA00022692"/>
    </source>
</evidence>
<dbReference type="RefSeq" id="WP_044647238.1">
    <property type="nucleotide sequence ID" value="NZ_JTHP01000035.1"/>
</dbReference>
<keyword evidence="9" id="KW-1185">Reference proteome</keyword>
<organism evidence="8 9">
    <name type="scientific">Paenibacillus terrae</name>
    <dbReference type="NCBI Taxonomy" id="159743"/>
    <lineage>
        <taxon>Bacteria</taxon>
        <taxon>Bacillati</taxon>
        <taxon>Bacillota</taxon>
        <taxon>Bacilli</taxon>
        <taxon>Bacillales</taxon>
        <taxon>Paenibacillaceae</taxon>
        <taxon>Paenibacillus</taxon>
    </lineage>
</organism>
<evidence type="ECO:0000256" key="1">
    <source>
        <dbReference type="ARBA" id="ARBA00004651"/>
    </source>
</evidence>
<name>A0A0D7WZN9_9BACL</name>
<keyword evidence="4 6" id="KW-1133">Transmembrane helix</keyword>
<dbReference type="InterPro" id="IPR010432">
    <property type="entry name" value="RDD"/>
</dbReference>
<evidence type="ECO:0000256" key="2">
    <source>
        <dbReference type="ARBA" id="ARBA00022475"/>
    </source>
</evidence>
<dbReference type="GO" id="GO:0005886">
    <property type="term" value="C:plasma membrane"/>
    <property type="evidence" value="ECO:0007669"/>
    <property type="project" value="UniProtKB-SubCell"/>
</dbReference>
<feature type="transmembrane region" description="Helical" evidence="6">
    <location>
        <begin position="119"/>
        <end position="136"/>
    </location>
</feature>
<feature type="transmembrane region" description="Helical" evidence="6">
    <location>
        <begin position="18"/>
        <end position="37"/>
    </location>
</feature>
<protein>
    <submittedName>
        <fullName evidence="8">Transmembrane rdd family protein</fullName>
    </submittedName>
</protein>
<comment type="caution">
    <text evidence="8">The sequence shown here is derived from an EMBL/GenBank/DDBJ whole genome shotgun (WGS) entry which is preliminary data.</text>
</comment>
<evidence type="ECO:0000313" key="9">
    <source>
        <dbReference type="Proteomes" id="UP000032534"/>
    </source>
</evidence>
<feature type="transmembrane region" description="Helical" evidence="6">
    <location>
        <begin position="57"/>
        <end position="76"/>
    </location>
</feature>
<evidence type="ECO:0000259" key="7">
    <source>
        <dbReference type="Pfam" id="PF06271"/>
    </source>
</evidence>
<reference evidence="8 9" key="1">
    <citation type="submission" date="2014-11" db="EMBL/GenBank/DDBJ databases">
        <title>Draft Genome Sequences of Paenibacillus polymyxa NRRL B-30509 and Paenibacillus terrae NRRL B-30644, Strains from a Poultry Environment that Produce Tridecaptin A and Paenicidins.</title>
        <authorList>
            <person name="van Belkum M.J."/>
            <person name="Lohans C.T."/>
            <person name="Vederas J.C."/>
        </authorList>
    </citation>
    <scope>NUCLEOTIDE SEQUENCE [LARGE SCALE GENOMIC DNA]</scope>
    <source>
        <strain evidence="8 9">NRRL B-30644</strain>
    </source>
</reference>
<dbReference type="PANTHER" id="PTHR36115">
    <property type="entry name" value="PROLINE-RICH ANTIGEN HOMOLOG-RELATED"/>
    <property type="match status" value="1"/>
</dbReference>
<sequence>MLYAGFWKRVLASIIDNLLLWFVFMILGLIWFVIQAIGDWGSSLVENSLLTDGSSPIFTMKMVGQTLLNWGAMWLYHAIMESSKCKASVGKLALGIVVVDEFNQRLSFGRASARHWSKFISAIILCIGFIMTAFTARKQALHDLIARTYVVDKRELNHILREQAERGAGM</sequence>
<gene>
    <name evidence="8" type="ORF">QD47_16975</name>
</gene>
<keyword evidence="2" id="KW-1003">Cell membrane</keyword>
<evidence type="ECO:0000313" key="8">
    <source>
        <dbReference type="EMBL" id="KJD44424.1"/>
    </source>
</evidence>
<keyword evidence="3 6" id="KW-0812">Transmembrane</keyword>
<dbReference type="OrthoDB" id="9793824at2"/>
<accession>A0A0D7WZN9</accession>